<comment type="caution">
    <text evidence="1">The sequence shown here is derived from an EMBL/GenBank/DDBJ whole genome shotgun (WGS) entry which is preliminary data.</text>
</comment>
<evidence type="ECO:0000313" key="1">
    <source>
        <dbReference type="EMBL" id="KKN16751.1"/>
    </source>
</evidence>
<dbReference type="EMBL" id="LAZR01003584">
    <property type="protein sequence ID" value="KKN16751.1"/>
    <property type="molecule type" value="Genomic_DNA"/>
</dbReference>
<proteinExistence type="predicted"/>
<accession>A0A0F9QUC1</accession>
<sequence length="88" mass="9773">MSQAVICPVCNGCGKAKEYEADTKKFIKDYPCHGCSGKGWVEVGGDVTYPIYPYPMPYYPYWPNWQTGTGTITFLGSSTTQGDFNKPE</sequence>
<organism evidence="1">
    <name type="scientific">marine sediment metagenome</name>
    <dbReference type="NCBI Taxonomy" id="412755"/>
    <lineage>
        <taxon>unclassified sequences</taxon>
        <taxon>metagenomes</taxon>
        <taxon>ecological metagenomes</taxon>
    </lineage>
</organism>
<gene>
    <name evidence="1" type="ORF">LCGC14_0972880</name>
</gene>
<dbReference type="AlphaFoldDB" id="A0A0F9QUC1"/>
<protein>
    <submittedName>
        <fullName evidence="1">Uncharacterized protein</fullName>
    </submittedName>
</protein>
<name>A0A0F9QUC1_9ZZZZ</name>
<reference evidence="1" key="1">
    <citation type="journal article" date="2015" name="Nature">
        <title>Complex archaea that bridge the gap between prokaryotes and eukaryotes.</title>
        <authorList>
            <person name="Spang A."/>
            <person name="Saw J.H."/>
            <person name="Jorgensen S.L."/>
            <person name="Zaremba-Niedzwiedzka K."/>
            <person name="Martijn J."/>
            <person name="Lind A.E."/>
            <person name="van Eijk R."/>
            <person name="Schleper C."/>
            <person name="Guy L."/>
            <person name="Ettema T.J."/>
        </authorList>
    </citation>
    <scope>NUCLEOTIDE SEQUENCE</scope>
</reference>